<protein>
    <submittedName>
        <fullName evidence="2">Alpha/beta hydrolase family protein</fullName>
    </submittedName>
</protein>
<proteinExistence type="predicted"/>
<dbReference type="Pfam" id="PF12695">
    <property type="entry name" value="Abhydrolase_5"/>
    <property type="match status" value="1"/>
</dbReference>
<accession>A0A1G5RV09</accession>
<dbReference type="InterPro" id="IPR029058">
    <property type="entry name" value="AB_hydrolase_fold"/>
</dbReference>
<name>A0A1G5RV09_9FIRM</name>
<dbReference type="STRING" id="1120920.SAMN03080599_00981"/>
<dbReference type="Gene3D" id="3.40.50.1820">
    <property type="entry name" value="alpha/beta hydrolase"/>
    <property type="match status" value="1"/>
</dbReference>
<sequence>MLRGRMKKRILLAVAAVLVIAAAAAGLYLFDSAGPTPEALAFNAQYDQFKSTADGHIHWHPASPSGTGLIFYQGGKVQAQAYGPLLLPLLDHGVDVFLPEMPFNLAVFDANAAAEIIEAHPEISTWWLGGHSLGGAMAADFVYENPELVDALILLAAYPQESKPLNDYSGEVLAFFGTRDGLVSVKEISKWEALLPLHTRVVMVEGGNHAQFGSYGDQKDDLKALISSENQQQFVRDAWLTLMASESTLVFEGVIASVEGNRFLVETIGSNLFEVAWVDLMPEAEILDSEGRALSQAALTAGAEVEVTILPAIRESYPVQVSAVKVVIQ</sequence>
<dbReference type="SUPFAM" id="SSF53474">
    <property type="entry name" value="alpha/beta-Hydrolases"/>
    <property type="match status" value="1"/>
</dbReference>
<evidence type="ECO:0000259" key="1">
    <source>
        <dbReference type="Pfam" id="PF12695"/>
    </source>
</evidence>
<organism evidence="2 3">
    <name type="scientific">Acidaminobacter hydrogenoformans DSM 2784</name>
    <dbReference type="NCBI Taxonomy" id="1120920"/>
    <lineage>
        <taxon>Bacteria</taxon>
        <taxon>Bacillati</taxon>
        <taxon>Bacillota</taxon>
        <taxon>Clostridia</taxon>
        <taxon>Peptostreptococcales</taxon>
        <taxon>Acidaminobacteraceae</taxon>
        <taxon>Acidaminobacter</taxon>
    </lineage>
</organism>
<keyword evidence="2" id="KW-0378">Hydrolase</keyword>
<evidence type="ECO:0000313" key="3">
    <source>
        <dbReference type="Proteomes" id="UP000199208"/>
    </source>
</evidence>
<reference evidence="2 3" key="1">
    <citation type="submission" date="2016-10" db="EMBL/GenBank/DDBJ databases">
        <authorList>
            <person name="de Groot N.N."/>
        </authorList>
    </citation>
    <scope>NUCLEOTIDE SEQUENCE [LARGE SCALE GENOMIC DNA]</scope>
    <source>
        <strain evidence="2 3">DSM 2784</strain>
    </source>
</reference>
<dbReference type="EMBL" id="FMWL01000003">
    <property type="protein sequence ID" value="SCZ77856.1"/>
    <property type="molecule type" value="Genomic_DNA"/>
</dbReference>
<dbReference type="InterPro" id="IPR029059">
    <property type="entry name" value="AB_hydrolase_5"/>
</dbReference>
<keyword evidence="3" id="KW-1185">Reference proteome</keyword>
<dbReference type="RefSeq" id="WP_170829294.1">
    <property type="nucleotide sequence ID" value="NZ_FMWL01000003.1"/>
</dbReference>
<evidence type="ECO:0000313" key="2">
    <source>
        <dbReference type="EMBL" id="SCZ77856.1"/>
    </source>
</evidence>
<dbReference type="AlphaFoldDB" id="A0A1G5RV09"/>
<dbReference type="Proteomes" id="UP000199208">
    <property type="component" value="Unassembled WGS sequence"/>
</dbReference>
<gene>
    <name evidence="2" type="ORF">SAMN03080599_00981</name>
</gene>
<feature type="domain" description="Alpha/beta hydrolase fold-5" evidence="1">
    <location>
        <begin position="68"/>
        <end position="232"/>
    </location>
</feature>
<dbReference type="GO" id="GO:0016787">
    <property type="term" value="F:hydrolase activity"/>
    <property type="evidence" value="ECO:0007669"/>
    <property type="project" value="UniProtKB-KW"/>
</dbReference>